<dbReference type="GO" id="GO:0050568">
    <property type="term" value="F:protein-glutamine glutaminase activity"/>
    <property type="evidence" value="ECO:0007669"/>
    <property type="project" value="UniProtKB-UniRule"/>
</dbReference>
<evidence type="ECO:0000256" key="2">
    <source>
        <dbReference type="ARBA" id="ARBA00022801"/>
    </source>
</evidence>
<evidence type="ECO:0000313" key="5">
    <source>
        <dbReference type="Proteomes" id="UP000740329"/>
    </source>
</evidence>
<dbReference type="RefSeq" id="WP_209590499.1">
    <property type="nucleotide sequence ID" value="NZ_JAGGMU010000001.1"/>
</dbReference>
<dbReference type="Gene3D" id="3.30.1330.200">
    <property type="match status" value="1"/>
</dbReference>
<dbReference type="GO" id="GO:0006935">
    <property type="term" value="P:chemotaxis"/>
    <property type="evidence" value="ECO:0007669"/>
    <property type="project" value="UniProtKB-UniRule"/>
</dbReference>
<dbReference type="Proteomes" id="UP000740329">
    <property type="component" value="Unassembled WGS sequence"/>
</dbReference>
<dbReference type="AlphaFoldDB" id="A0A8J7UQQ1"/>
<organism evidence="4 5">
    <name type="scientific">Methanococcus voltae</name>
    <dbReference type="NCBI Taxonomy" id="2188"/>
    <lineage>
        <taxon>Archaea</taxon>
        <taxon>Methanobacteriati</taxon>
        <taxon>Methanobacteriota</taxon>
        <taxon>Methanomada group</taxon>
        <taxon>Methanococci</taxon>
        <taxon>Methanococcales</taxon>
        <taxon>Methanococcaceae</taxon>
        <taxon>Methanococcus</taxon>
    </lineage>
</organism>
<dbReference type="Pfam" id="PF03975">
    <property type="entry name" value="CheD"/>
    <property type="match status" value="1"/>
</dbReference>
<dbReference type="PANTHER" id="PTHR35147">
    <property type="entry name" value="CHEMORECEPTOR GLUTAMINE DEAMIDASE CHED-RELATED"/>
    <property type="match status" value="1"/>
</dbReference>
<dbReference type="CDD" id="cd16352">
    <property type="entry name" value="CheD"/>
    <property type="match status" value="1"/>
</dbReference>
<accession>A0A8J7UQQ1</accession>
<dbReference type="InterPro" id="IPR011324">
    <property type="entry name" value="Cytotoxic_necrot_fac-like_cat"/>
</dbReference>
<sequence length="154" mass="16811">MVLKVKMGGYEVSKGLETMETLLGSCVAIILYDRGKKIGGMAHVMLPKSNSMAHRNPGKYADTAVTALLNDMTRLGARKDKIVAKLVGGAAMFDCNSQTMDIGKRNINSCKLELKKVGVRTFAEDVGGTNGRTVYFNLKDGEVKIRNKNDIRIL</sequence>
<dbReference type="OrthoDB" id="10499at2157"/>
<dbReference type="PANTHER" id="PTHR35147:SF1">
    <property type="entry name" value="CHEMORECEPTOR GLUTAMINE DEAMIDASE CHED-RELATED"/>
    <property type="match status" value="1"/>
</dbReference>
<keyword evidence="2 3" id="KW-0378">Hydrolase</keyword>
<comment type="catalytic activity">
    <reaction evidence="3">
        <text>L-glutaminyl-[protein] + H2O = L-glutamyl-[protein] + NH4(+)</text>
        <dbReference type="Rhea" id="RHEA:16441"/>
        <dbReference type="Rhea" id="RHEA-COMP:10207"/>
        <dbReference type="Rhea" id="RHEA-COMP:10208"/>
        <dbReference type="ChEBI" id="CHEBI:15377"/>
        <dbReference type="ChEBI" id="CHEBI:28938"/>
        <dbReference type="ChEBI" id="CHEBI:29973"/>
        <dbReference type="ChEBI" id="CHEBI:30011"/>
        <dbReference type="EC" id="3.5.1.44"/>
    </reaction>
</comment>
<reference evidence="4" key="1">
    <citation type="submission" date="2021-03" db="EMBL/GenBank/DDBJ databases">
        <title>Genomic Encyclopedia of Type Strains, Phase IV (KMG-V): Genome sequencing to study the core and pangenomes of soil and plant-associated prokaryotes.</title>
        <authorList>
            <person name="Whitman W."/>
        </authorList>
    </citation>
    <scope>NUCLEOTIDE SEQUENCE</scope>
    <source>
        <strain evidence="4">C4</strain>
    </source>
</reference>
<dbReference type="HAMAP" id="MF_01440">
    <property type="entry name" value="CheD"/>
    <property type="match status" value="1"/>
</dbReference>
<dbReference type="EMBL" id="JAGGMV010000001">
    <property type="protein sequence ID" value="MBP2201028.1"/>
    <property type="molecule type" value="Genomic_DNA"/>
</dbReference>
<gene>
    <name evidence="3" type="primary">cheD</name>
    <name evidence="4" type="ORF">J3E07_000426</name>
</gene>
<evidence type="ECO:0000313" key="4">
    <source>
        <dbReference type="EMBL" id="MBP2201028.1"/>
    </source>
</evidence>
<dbReference type="InterPro" id="IPR038592">
    <property type="entry name" value="CheD-like_sf"/>
</dbReference>
<dbReference type="EC" id="3.5.1.44" evidence="3"/>
<proteinExistence type="inferred from homology"/>
<protein>
    <recommendedName>
        <fullName evidence="3">Probable chemoreceptor glutamine deamidase CheD</fullName>
        <ecNumber evidence="3">3.5.1.44</ecNumber>
    </recommendedName>
</protein>
<comment type="function">
    <text evidence="3">Probably deamidates glutamine residues to glutamate on methyl-accepting chemotaxis receptors (MCPs), playing an important role in chemotaxis.</text>
</comment>
<comment type="caution">
    <text evidence="4">The sequence shown here is derived from an EMBL/GenBank/DDBJ whole genome shotgun (WGS) entry which is preliminary data.</text>
</comment>
<keyword evidence="1 3" id="KW-0145">Chemotaxis</keyword>
<dbReference type="InterPro" id="IPR005659">
    <property type="entry name" value="Chemorcpt_Glu_NH3ase_CheD"/>
</dbReference>
<evidence type="ECO:0000256" key="1">
    <source>
        <dbReference type="ARBA" id="ARBA00022500"/>
    </source>
</evidence>
<name>A0A8J7UQQ1_METVO</name>
<evidence type="ECO:0000256" key="3">
    <source>
        <dbReference type="HAMAP-Rule" id="MF_01440"/>
    </source>
</evidence>
<comment type="similarity">
    <text evidence="3">Belongs to the CheD family.</text>
</comment>
<dbReference type="SUPFAM" id="SSF64438">
    <property type="entry name" value="CNF1/YfiH-like putative cysteine hydrolases"/>
    <property type="match status" value="1"/>
</dbReference>